<evidence type="ECO:0000313" key="2">
    <source>
        <dbReference type="Proteomes" id="UP000272117"/>
    </source>
</evidence>
<sequence length="315" mass="35012">MLPPVFTLFSGKGLKSPVSFKRGLGCLALAVALAGCEKEVDIEVRGHTPRLAVQYNLNTDSPKQNMYIGRSQSVLAGDNLWRNGLVKDASITISEGNGSVRQSFVFVPLEYNAEQGNYKPLTAFTPEPGREYTLRVSAPNFEAIEGKLTMPTAVPVVSTSFQPDAKHDPYNFSGLLRVQFNDPVGQRNYYRLFVQLLDDQGRPVGNAYSRNENDDIFGEEVEKIELYKVFDDGWANQGVITFSDKIGTYTGGGAPATQLEVTLQHITSDLYLYERSKDNYEEDNPFAEPLNLHSNIRNGYGNFGGITVTKYRINL</sequence>
<dbReference type="OrthoDB" id="1115009at2"/>
<dbReference type="Proteomes" id="UP000272117">
    <property type="component" value="Unassembled WGS sequence"/>
</dbReference>
<gene>
    <name evidence="1" type="ORF">EFB08_03160</name>
</gene>
<comment type="caution">
    <text evidence="1">The sequence shown here is derived from an EMBL/GenBank/DDBJ whole genome shotgun (WGS) entry which is preliminary data.</text>
</comment>
<keyword evidence="2" id="KW-1185">Reference proteome</keyword>
<protein>
    <submittedName>
        <fullName evidence="1">DUF4249 domain-containing protein</fullName>
    </submittedName>
</protein>
<dbReference type="AlphaFoldDB" id="A0A3M9N2Z5"/>
<dbReference type="Pfam" id="PF14054">
    <property type="entry name" value="DUF4249"/>
    <property type="match status" value="1"/>
</dbReference>
<dbReference type="InterPro" id="IPR025345">
    <property type="entry name" value="DUF4249"/>
</dbReference>
<organism evidence="1 2">
    <name type="scientific">Rufibacter latericius</name>
    <dbReference type="NCBI Taxonomy" id="2487040"/>
    <lineage>
        <taxon>Bacteria</taxon>
        <taxon>Pseudomonadati</taxon>
        <taxon>Bacteroidota</taxon>
        <taxon>Cytophagia</taxon>
        <taxon>Cytophagales</taxon>
        <taxon>Hymenobacteraceae</taxon>
        <taxon>Rufibacter</taxon>
    </lineage>
</organism>
<dbReference type="EMBL" id="RJJD01000001">
    <property type="protein sequence ID" value="RNI31533.1"/>
    <property type="molecule type" value="Genomic_DNA"/>
</dbReference>
<accession>A0A3M9N2Z5</accession>
<dbReference type="RefSeq" id="WP_123125432.1">
    <property type="nucleotide sequence ID" value="NZ_RJJD01000001.1"/>
</dbReference>
<name>A0A3M9N2Z5_9BACT</name>
<reference evidence="1 2" key="1">
    <citation type="submission" date="2018-11" db="EMBL/GenBank/DDBJ databases">
        <title>Rufibacter latericius sp. nov., isolated from water in Baiyang Lake.</title>
        <authorList>
            <person name="Yang Y."/>
        </authorList>
    </citation>
    <scope>NUCLEOTIDE SEQUENCE [LARGE SCALE GENOMIC DNA]</scope>
    <source>
        <strain evidence="1 2">R-22-1c-1</strain>
    </source>
</reference>
<evidence type="ECO:0000313" key="1">
    <source>
        <dbReference type="EMBL" id="RNI31533.1"/>
    </source>
</evidence>
<proteinExistence type="predicted"/>